<proteinExistence type="predicted"/>
<name>A0AAE1UKT4_9EUCA</name>
<dbReference type="InterPro" id="IPR028002">
    <property type="entry name" value="Myb_DNA-bind_5"/>
</dbReference>
<comment type="function">
    <text evidence="3">Involved in transvection phenomena (= synapsis-dependent gene expression), where the synaptic pairing of chromosomes carrying genes with which zeste interacts influences the expression of these genes. Zeste binds to DNA and stimulates transcription from a nearby promoter.</text>
</comment>
<keyword evidence="6" id="KW-1185">Reference proteome</keyword>
<dbReference type="PANTHER" id="PTHR21411:SF0">
    <property type="entry name" value="REGULATORY PROTEIN ZESTE"/>
    <property type="match status" value="1"/>
</dbReference>
<sequence>MESHTATPRTSPMTAGERDIFLNLIREEKVINDRRTDRRIVVLKNHAWKRVTDGFNAAGLGPKRTIQQLKKAWERLKVKTKQDHAMLKREEKKTGGGATPPTLPEDTYKVIDLISNEMKDLCCNNDSVSIPSICPTMQASNNTVFSAIMMPLPKRKLFLFY</sequence>
<evidence type="ECO:0000259" key="4">
    <source>
        <dbReference type="Pfam" id="PF13873"/>
    </source>
</evidence>
<accession>A0AAE1UKT4</accession>
<protein>
    <recommendedName>
        <fullName evidence="2">Regulatory protein zeste</fullName>
    </recommendedName>
</protein>
<dbReference type="AlphaFoldDB" id="A0AAE1UKT4"/>
<evidence type="ECO:0000313" key="5">
    <source>
        <dbReference type="EMBL" id="KAK4327497.1"/>
    </source>
</evidence>
<evidence type="ECO:0000256" key="3">
    <source>
        <dbReference type="ARBA" id="ARBA00025466"/>
    </source>
</evidence>
<evidence type="ECO:0000313" key="6">
    <source>
        <dbReference type="Proteomes" id="UP001292094"/>
    </source>
</evidence>
<feature type="domain" description="Myb/SANT-like DNA-binding" evidence="4">
    <location>
        <begin position="11"/>
        <end position="84"/>
    </location>
</feature>
<dbReference type="Pfam" id="PF13873">
    <property type="entry name" value="Myb_DNA-bind_5"/>
    <property type="match status" value="1"/>
</dbReference>
<evidence type="ECO:0000256" key="2">
    <source>
        <dbReference type="ARBA" id="ARBA00016807"/>
    </source>
</evidence>
<gene>
    <name evidence="5" type="ORF">Pmani_002053</name>
</gene>
<comment type="subunit">
    <text evidence="1">Self-associates forming complexes of several hundred monomers.</text>
</comment>
<dbReference type="EMBL" id="JAWZYT010000148">
    <property type="protein sequence ID" value="KAK4327497.1"/>
    <property type="molecule type" value="Genomic_DNA"/>
</dbReference>
<dbReference type="Proteomes" id="UP001292094">
    <property type="component" value="Unassembled WGS sequence"/>
</dbReference>
<reference evidence="5" key="1">
    <citation type="submission" date="2023-11" db="EMBL/GenBank/DDBJ databases">
        <title>Genome assemblies of two species of porcelain crab, Petrolisthes cinctipes and Petrolisthes manimaculis (Anomura: Porcellanidae).</title>
        <authorList>
            <person name="Angst P."/>
        </authorList>
    </citation>
    <scope>NUCLEOTIDE SEQUENCE</scope>
    <source>
        <strain evidence="5">PB745_02</strain>
        <tissue evidence="5">Gill</tissue>
    </source>
</reference>
<comment type="caution">
    <text evidence="5">The sequence shown here is derived from an EMBL/GenBank/DDBJ whole genome shotgun (WGS) entry which is preliminary data.</text>
</comment>
<organism evidence="5 6">
    <name type="scientific">Petrolisthes manimaculis</name>
    <dbReference type="NCBI Taxonomy" id="1843537"/>
    <lineage>
        <taxon>Eukaryota</taxon>
        <taxon>Metazoa</taxon>
        <taxon>Ecdysozoa</taxon>
        <taxon>Arthropoda</taxon>
        <taxon>Crustacea</taxon>
        <taxon>Multicrustacea</taxon>
        <taxon>Malacostraca</taxon>
        <taxon>Eumalacostraca</taxon>
        <taxon>Eucarida</taxon>
        <taxon>Decapoda</taxon>
        <taxon>Pleocyemata</taxon>
        <taxon>Anomura</taxon>
        <taxon>Galatheoidea</taxon>
        <taxon>Porcellanidae</taxon>
        <taxon>Petrolisthes</taxon>
    </lineage>
</organism>
<dbReference type="PANTHER" id="PTHR21411">
    <property type="entry name" value="APONTIC"/>
    <property type="match status" value="1"/>
</dbReference>
<evidence type="ECO:0000256" key="1">
    <source>
        <dbReference type="ARBA" id="ARBA00011764"/>
    </source>
</evidence>